<dbReference type="Proteomes" id="UP000565576">
    <property type="component" value="Unassembled WGS sequence"/>
</dbReference>
<organism evidence="2 3">
    <name type="scientific">Rhizobium lusitanum</name>
    <dbReference type="NCBI Taxonomy" id="293958"/>
    <lineage>
        <taxon>Bacteria</taxon>
        <taxon>Pseudomonadati</taxon>
        <taxon>Pseudomonadota</taxon>
        <taxon>Alphaproteobacteria</taxon>
        <taxon>Hyphomicrobiales</taxon>
        <taxon>Rhizobiaceae</taxon>
        <taxon>Rhizobium/Agrobacterium group</taxon>
        <taxon>Rhizobium</taxon>
    </lineage>
</organism>
<proteinExistence type="predicted"/>
<sequence length="43" mass="5006">MPKLMGMRFRRFSNSDLPPYLGGRPAGKSDEPQRKRINLRLSM</sequence>
<gene>
    <name evidence="2" type="ORF">GGD46_004112</name>
</gene>
<accession>A0A7X0ITC4</accession>
<feature type="region of interest" description="Disordered" evidence="1">
    <location>
        <begin position="1"/>
        <end position="43"/>
    </location>
</feature>
<reference evidence="2 3" key="1">
    <citation type="submission" date="2020-08" db="EMBL/GenBank/DDBJ databases">
        <title>Genomic Encyclopedia of Type Strains, Phase IV (KMG-V): Genome sequencing to study the core and pangenomes of soil and plant-associated prokaryotes.</title>
        <authorList>
            <person name="Whitman W."/>
        </authorList>
    </citation>
    <scope>NUCLEOTIDE SEQUENCE [LARGE SCALE GENOMIC DNA]</scope>
    <source>
        <strain evidence="2 3">SEMIA 4060</strain>
    </source>
</reference>
<dbReference type="AlphaFoldDB" id="A0A7X0ITC4"/>
<name>A0A7X0ITC4_9HYPH</name>
<protein>
    <submittedName>
        <fullName evidence="2">Uncharacterized protein</fullName>
    </submittedName>
</protein>
<comment type="caution">
    <text evidence="2">The sequence shown here is derived from an EMBL/GenBank/DDBJ whole genome shotgun (WGS) entry which is preliminary data.</text>
</comment>
<evidence type="ECO:0000313" key="2">
    <source>
        <dbReference type="EMBL" id="MBB6486813.1"/>
    </source>
</evidence>
<evidence type="ECO:0000313" key="3">
    <source>
        <dbReference type="Proteomes" id="UP000565576"/>
    </source>
</evidence>
<evidence type="ECO:0000256" key="1">
    <source>
        <dbReference type="SAM" id="MobiDB-lite"/>
    </source>
</evidence>
<dbReference type="EMBL" id="JACHBG010000010">
    <property type="protein sequence ID" value="MBB6486813.1"/>
    <property type="molecule type" value="Genomic_DNA"/>
</dbReference>